<evidence type="ECO:0000256" key="1">
    <source>
        <dbReference type="SAM" id="Phobius"/>
    </source>
</evidence>
<feature type="transmembrane region" description="Helical" evidence="1">
    <location>
        <begin position="111"/>
        <end position="131"/>
    </location>
</feature>
<feature type="transmembrane region" description="Helical" evidence="1">
    <location>
        <begin position="87"/>
        <end position="105"/>
    </location>
</feature>
<feature type="transmembrane region" description="Helical" evidence="1">
    <location>
        <begin position="60"/>
        <end position="80"/>
    </location>
</feature>
<feature type="transmembrane region" description="Helical" evidence="1">
    <location>
        <begin position="176"/>
        <end position="195"/>
    </location>
</feature>
<keyword evidence="1" id="KW-0812">Transmembrane</keyword>
<dbReference type="EMBL" id="CAXLJM020000057">
    <property type="protein sequence ID" value="CAL8117824.1"/>
    <property type="molecule type" value="Genomic_DNA"/>
</dbReference>
<organism evidence="2 3">
    <name type="scientific">Orchesella dallaii</name>
    <dbReference type="NCBI Taxonomy" id="48710"/>
    <lineage>
        <taxon>Eukaryota</taxon>
        <taxon>Metazoa</taxon>
        <taxon>Ecdysozoa</taxon>
        <taxon>Arthropoda</taxon>
        <taxon>Hexapoda</taxon>
        <taxon>Collembola</taxon>
        <taxon>Entomobryomorpha</taxon>
        <taxon>Entomobryoidea</taxon>
        <taxon>Orchesellidae</taxon>
        <taxon>Orchesellinae</taxon>
        <taxon>Orchesella</taxon>
    </lineage>
</organism>
<sequence>MLESGTFGRLRLHISKTIKNMDYHPLVSFIINFLDSAIILGGITNFLYNRSVFGGMEYTAFILTLVIRFLVAPLVPLIIFNTESRALPVLNGLLASILFFIKPLFPENGFAEIMIFGAGILLAFPAICADINAVQHPPTNLGIALSGKILGIFIFAEDQRLFGILLSFGLAGSENLFILYGGLCIIIGLCGAFIWSPSKEDRRDFVQDPVLNPDVTAGNHSESNELERRHIVMSRLRWINFLVYLFCFPDLVAHLYSAHSTDALHWGVVGTKWIFFIGAAIMPIYIGYLYNRKQTTKALTVFCWSFPIVWTAFILIPIIIAVFFTIMITIFEEKFETKYFTHTLGTIIYTGSPVLAFLIVLTGSEFVTLAVLSQVFKRTSKMFASKFSNLLVIRGAAVFLHLILFNGIPFLYHFLFVHGGSERGNVHILLAWVVMRFSLAILATFQIVRVARQMIATERKLMQDEDDTQNEMQSVAKDQDLLASLSTPCTLKIMAHPLISFIINFLEAAIVFGGILNFLSNKSALESAEYECFLLTLVLRFLVAPVGPLLIQKIGCRVLIVVTGALASLLLFIKLFYPHNGFAEIMIFGAAILLTFPAFCSDMNTVQHTKSNLGIALSGKVLGVFISTESQRLIRVLSFAYADSENLFVMYAVFSFIITLCAAFIWSPDASTESQPDSQQSQQGNIVMSRLRWINFLTYLFYFPDGMFQLYSANLPYPLHWGEAVMYWIFFIAAAILPIYIGHLYSRKNTRKGLTVFCWSFPIAWAAIILIPIVVAVFVALMLTTFEGGATIIDYFLHTYAKLVGAAGLAFFMLVTGCELVTLVALSQMFSSTSKLFMEKYASLWVVRGAGLFLCLIVFGGVPFLYRILFFPHPSVRTDSDNVNASRFILACRIVHTILELCATIKIVQVVREMISNGRERYQPEDNAQNEMETVRG</sequence>
<keyword evidence="1" id="KW-1133">Transmembrane helix</keyword>
<feature type="transmembrane region" description="Helical" evidence="1">
    <location>
        <begin position="724"/>
        <end position="745"/>
    </location>
</feature>
<keyword evidence="1" id="KW-0472">Membrane</keyword>
<keyword evidence="3" id="KW-1185">Reference proteome</keyword>
<evidence type="ECO:0000313" key="3">
    <source>
        <dbReference type="Proteomes" id="UP001642540"/>
    </source>
</evidence>
<dbReference type="SUPFAM" id="SSF103473">
    <property type="entry name" value="MFS general substrate transporter"/>
    <property type="match status" value="1"/>
</dbReference>
<protein>
    <recommendedName>
        <fullName evidence="4">Major facilitator superfamily domain-containing protein 6</fullName>
    </recommendedName>
</protein>
<evidence type="ECO:0008006" key="4">
    <source>
        <dbReference type="Google" id="ProtNLM"/>
    </source>
</evidence>
<feature type="transmembrane region" description="Helical" evidence="1">
    <location>
        <begin position="298"/>
        <end position="331"/>
    </location>
</feature>
<feature type="transmembrane region" description="Helical" evidence="1">
    <location>
        <begin position="26"/>
        <end position="48"/>
    </location>
</feature>
<feature type="transmembrane region" description="Helical" evidence="1">
    <location>
        <begin position="238"/>
        <end position="257"/>
    </location>
</feature>
<reference evidence="2 3" key="1">
    <citation type="submission" date="2024-08" db="EMBL/GenBank/DDBJ databases">
        <authorList>
            <person name="Cucini C."/>
            <person name="Frati F."/>
        </authorList>
    </citation>
    <scope>NUCLEOTIDE SEQUENCE [LARGE SCALE GENOMIC DNA]</scope>
</reference>
<feature type="transmembrane region" description="Helical" evidence="1">
    <location>
        <begin position="532"/>
        <end position="551"/>
    </location>
</feature>
<feature type="transmembrane region" description="Helical" evidence="1">
    <location>
        <begin position="428"/>
        <end position="451"/>
    </location>
</feature>
<feature type="transmembrane region" description="Helical" evidence="1">
    <location>
        <begin position="392"/>
        <end position="416"/>
    </location>
</feature>
<accession>A0ABP1R4V8</accession>
<feature type="transmembrane region" description="Helical" evidence="1">
    <location>
        <begin position="498"/>
        <end position="520"/>
    </location>
</feature>
<feature type="transmembrane region" description="Helical" evidence="1">
    <location>
        <begin position="138"/>
        <end position="156"/>
    </location>
</feature>
<feature type="transmembrane region" description="Helical" evidence="1">
    <location>
        <begin position="558"/>
        <end position="576"/>
    </location>
</feature>
<feature type="transmembrane region" description="Helical" evidence="1">
    <location>
        <begin position="648"/>
        <end position="666"/>
    </location>
</feature>
<feature type="transmembrane region" description="Helical" evidence="1">
    <location>
        <begin position="351"/>
        <end position="372"/>
    </location>
</feature>
<dbReference type="InterPro" id="IPR036259">
    <property type="entry name" value="MFS_trans_sf"/>
</dbReference>
<proteinExistence type="predicted"/>
<dbReference type="Proteomes" id="UP001642540">
    <property type="component" value="Unassembled WGS sequence"/>
</dbReference>
<feature type="transmembrane region" description="Helical" evidence="1">
    <location>
        <begin position="582"/>
        <end position="600"/>
    </location>
</feature>
<comment type="caution">
    <text evidence="2">The sequence shown here is derived from an EMBL/GenBank/DDBJ whole genome shotgun (WGS) entry which is preliminary data.</text>
</comment>
<feature type="transmembrane region" description="Helical" evidence="1">
    <location>
        <begin position="803"/>
        <end position="826"/>
    </location>
</feature>
<feature type="transmembrane region" description="Helical" evidence="1">
    <location>
        <begin position="757"/>
        <end position="783"/>
    </location>
</feature>
<feature type="transmembrane region" description="Helical" evidence="1">
    <location>
        <begin position="846"/>
        <end position="868"/>
    </location>
</feature>
<feature type="transmembrane region" description="Helical" evidence="1">
    <location>
        <begin position="263"/>
        <end position="286"/>
    </location>
</feature>
<evidence type="ECO:0000313" key="2">
    <source>
        <dbReference type="EMBL" id="CAL8117824.1"/>
    </source>
</evidence>
<name>A0ABP1R4V8_9HEXA</name>
<gene>
    <name evidence="2" type="ORF">ODALV1_LOCUS17857</name>
</gene>